<dbReference type="InterPro" id="IPR050119">
    <property type="entry name" value="CCR1-9-like"/>
</dbReference>
<name>A0A9Q1HUP6_CONCO</name>
<organism evidence="13 14">
    <name type="scientific">Conger conger</name>
    <name type="common">Conger eel</name>
    <name type="synonym">Muraena conger</name>
    <dbReference type="NCBI Taxonomy" id="82655"/>
    <lineage>
        <taxon>Eukaryota</taxon>
        <taxon>Metazoa</taxon>
        <taxon>Chordata</taxon>
        <taxon>Craniata</taxon>
        <taxon>Vertebrata</taxon>
        <taxon>Euteleostomi</taxon>
        <taxon>Actinopterygii</taxon>
        <taxon>Neopterygii</taxon>
        <taxon>Teleostei</taxon>
        <taxon>Anguilliformes</taxon>
        <taxon>Congridae</taxon>
        <taxon>Conger</taxon>
    </lineage>
</organism>
<dbReference type="PROSITE" id="PS00237">
    <property type="entry name" value="G_PROTEIN_RECEP_F1_1"/>
    <property type="match status" value="1"/>
</dbReference>
<comment type="subcellular location">
    <subcellularLocation>
        <location evidence="1">Membrane</location>
        <topology evidence="1">Multi-pass membrane protein</topology>
    </subcellularLocation>
</comment>
<evidence type="ECO:0000256" key="7">
    <source>
        <dbReference type="ARBA" id="ARBA00023170"/>
    </source>
</evidence>
<comment type="similarity">
    <text evidence="10">Belongs to the G-protein coupled receptor 1 family.</text>
</comment>
<evidence type="ECO:0000256" key="11">
    <source>
        <dbReference type="SAM" id="Phobius"/>
    </source>
</evidence>
<evidence type="ECO:0000259" key="12">
    <source>
        <dbReference type="PROSITE" id="PS50262"/>
    </source>
</evidence>
<dbReference type="Pfam" id="PF00001">
    <property type="entry name" value="7tm_1"/>
    <property type="match status" value="1"/>
</dbReference>
<dbReference type="SUPFAM" id="SSF81321">
    <property type="entry name" value="Family A G protein-coupled receptor-like"/>
    <property type="match status" value="1"/>
</dbReference>
<proteinExistence type="inferred from homology"/>
<dbReference type="GO" id="GO:0007204">
    <property type="term" value="P:positive regulation of cytosolic calcium ion concentration"/>
    <property type="evidence" value="ECO:0007669"/>
    <property type="project" value="TreeGrafter"/>
</dbReference>
<dbReference type="Proteomes" id="UP001152803">
    <property type="component" value="Unassembled WGS sequence"/>
</dbReference>
<feature type="transmembrane region" description="Helical" evidence="11">
    <location>
        <begin position="152"/>
        <end position="173"/>
    </location>
</feature>
<evidence type="ECO:0000256" key="2">
    <source>
        <dbReference type="ARBA" id="ARBA00022692"/>
    </source>
</evidence>
<evidence type="ECO:0000256" key="3">
    <source>
        <dbReference type="ARBA" id="ARBA00022989"/>
    </source>
</evidence>
<keyword evidence="6" id="KW-1015">Disulfide bond</keyword>
<evidence type="ECO:0000256" key="10">
    <source>
        <dbReference type="RuleBase" id="RU000688"/>
    </source>
</evidence>
<evidence type="ECO:0000256" key="6">
    <source>
        <dbReference type="ARBA" id="ARBA00023157"/>
    </source>
</evidence>
<keyword evidence="2 10" id="KW-0812">Transmembrane</keyword>
<evidence type="ECO:0000256" key="8">
    <source>
        <dbReference type="ARBA" id="ARBA00023180"/>
    </source>
</evidence>
<reference evidence="13" key="1">
    <citation type="journal article" date="2023" name="Science">
        <title>Genome structures resolve the early diversification of teleost fishes.</title>
        <authorList>
            <person name="Parey E."/>
            <person name="Louis A."/>
            <person name="Montfort J."/>
            <person name="Bouchez O."/>
            <person name="Roques C."/>
            <person name="Iampietro C."/>
            <person name="Lluch J."/>
            <person name="Castinel A."/>
            <person name="Donnadieu C."/>
            <person name="Desvignes T."/>
            <person name="Floi Bucao C."/>
            <person name="Jouanno E."/>
            <person name="Wen M."/>
            <person name="Mejri S."/>
            <person name="Dirks R."/>
            <person name="Jansen H."/>
            <person name="Henkel C."/>
            <person name="Chen W.J."/>
            <person name="Zahm M."/>
            <person name="Cabau C."/>
            <person name="Klopp C."/>
            <person name="Thompson A.W."/>
            <person name="Robinson-Rechavi M."/>
            <person name="Braasch I."/>
            <person name="Lecointre G."/>
            <person name="Bobe J."/>
            <person name="Postlethwait J.H."/>
            <person name="Berthelot C."/>
            <person name="Roest Crollius H."/>
            <person name="Guiguen Y."/>
        </authorList>
    </citation>
    <scope>NUCLEOTIDE SEQUENCE</scope>
    <source>
        <strain evidence="13">Concon-B</strain>
    </source>
</reference>
<gene>
    <name evidence="13" type="ORF">COCON_G00149160</name>
</gene>
<dbReference type="PRINTS" id="PR00237">
    <property type="entry name" value="GPCRRHODOPSN"/>
</dbReference>
<feature type="transmembrane region" description="Helical" evidence="11">
    <location>
        <begin position="193"/>
        <end position="220"/>
    </location>
</feature>
<feature type="transmembrane region" description="Helical" evidence="11">
    <location>
        <begin position="227"/>
        <end position="246"/>
    </location>
</feature>
<feature type="transmembrane region" description="Helical" evidence="11">
    <location>
        <begin position="112"/>
        <end position="131"/>
    </location>
</feature>
<keyword evidence="3 11" id="KW-1133">Transmembrane helix</keyword>
<protein>
    <recommendedName>
        <fullName evidence="12">G-protein coupled receptors family 1 profile domain-containing protein</fullName>
    </recommendedName>
</protein>
<dbReference type="Gene3D" id="1.20.1070.10">
    <property type="entry name" value="Rhodopsin 7-helix transmembrane proteins"/>
    <property type="match status" value="1"/>
</dbReference>
<evidence type="ECO:0000256" key="5">
    <source>
        <dbReference type="ARBA" id="ARBA00023136"/>
    </source>
</evidence>
<dbReference type="GO" id="GO:0009897">
    <property type="term" value="C:external side of plasma membrane"/>
    <property type="evidence" value="ECO:0007669"/>
    <property type="project" value="TreeGrafter"/>
</dbReference>
<dbReference type="AlphaFoldDB" id="A0A9Q1HUP6"/>
<feature type="transmembrane region" description="Helical" evidence="11">
    <location>
        <begin position="72"/>
        <end position="92"/>
    </location>
</feature>
<evidence type="ECO:0000313" key="14">
    <source>
        <dbReference type="Proteomes" id="UP001152803"/>
    </source>
</evidence>
<keyword evidence="5 11" id="KW-0472">Membrane</keyword>
<dbReference type="EMBL" id="JAFJMO010000010">
    <property type="protein sequence ID" value="KAJ8265817.1"/>
    <property type="molecule type" value="Genomic_DNA"/>
</dbReference>
<dbReference type="OrthoDB" id="8935849at2759"/>
<comment type="caution">
    <text evidence="13">The sequence shown here is derived from an EMBL/GenBank/DDBJ whole genome shotgun (WGS) entry which is preliminary data.</text>
</comment>
<dbReference type="GO" id="GO:0019722">
    <property type="term" value="P:calcium-mediated signaling"/>
    <property type="evidence" value="ECO:0007669"/>
    <property type="project" value="TreeGrafter"/>
</dbReference>
<accession>A0A9Q1HUP6</accession>
<dbReference type="InterPro" id="IPR017452">
    <property type="entry name" value="GPCR_Rhodpsn_7TM"/>
</dbReference>
<dbReference type="InterPro" id="IPR000276">
    <property type="entry name" value="GPCR_Rhodpsn"/>
</dbReference>
<evidence type="ECO:0000256" key="9">
    <source>
        <dbReference type="ARBA" id="ARBA00023224"/>
    </source>
</evidence>
<dbReference type="GO" id="GO:0060326">
    <property type="term" value="P:cell chemotaxis"/>
    <property type="evidence" value="ECO:0007669"/>
    <property type="project" value="TreeGrafter"/>
</dbReference>
<dbReference type="PROSITE" id="PS50262">
    <property type="entry name" value="G_PROTEIN_RECEP_F1_2"/>
    <property type="match status" value="1"/>
</dbReference>
<keyword evidence="14" id="KW-1185">Reference proteome</keyword>
<evidence type="ECO:0000256" key="1">
    <source>
        <dbReference type="ARBA" id="ARBA00004141"/>
    </source>
</evidence>
<dbReference type="GO" id="GO:0006955">
    <property type="term" value="P:immune response"/>
    <property type="evidence" value="ECO:0007669"/>
    <property type="project" value="TreeGrafter"/>
</dbReference>
<keyword evidence="8" id="KW-0325">Glycoprotein</keyword>
<sequence length="342" mass="37211">MEDLSYYAYDNFTELLDFNASEDECHRGAELPFSHVYLPVLYFLIFFTGVSGNVFVIAVMRAKGAGRRLVDTFVLNLAAADLAFVFTLPLWAVSAGLEHRWDFGDALCRLSGYVVAVNRSSNVFFLACMSADRYLAVARPLARRAGRGGRGARLACAAVWASALLLGLPSLVFRRVSPPDEGGLCTEDAESAAFVGLSLASLVLAFLLPLAVVLFCYGCARRRSLRIVLAVVAAFAVSCLPFNVFRGVLVGAPALGWEFSCEARAFLARALVLSACLAFFDSCVNPLIYLLLDRHFRQRARWLCLRGLYGGEQPPPATASSRNTDGHGASTRTQVHSFNLAN</sequence>
<feature type="domain" description="G-protein coupled receptors family 1 profile" evidence="12">
    <location>
        <begin position="52"/>
        <end position="289"/>
    </location>
</feature>
<dbReference type="PANTHER" id="PTHR10489">
    <property type="entry name" value="CELL ADHESION MOLECULE"/>
    <property type="match status" value="1"/>
</dbReference>
<dbReference type="PRINTS" id="PR00241">
    <property type="entry name" value="ANGIOTENSINR"/>
</dbReference>
<dbReference type="GO" id="GO:0016493">
    <property type="term" value="F:C-C chemokine receptor activity"/>
    <property type="evidence" value="ECO:0007669"/>
    <property type="project" value="TreeGrafter"/>
</dbReference>
<feature type="transmembrane region" description="Helical" evidence="11">
    <location>
        <begin position="40"/>
        <end position="60"/>
    </location>
</feature>
<dbReference type="InterPro" id="IPR000248">
    <property type="entry name" value="ATII_rcpt"/>
</dbReference>
<feature type="transmembrane region" description="Helical" evidence="11">
    <location>
        <begin position="266"/>
        <end position="292"/>
    </location>
</feature>
<keyword evidence="7 10" id="KW-0675">Receptor</keyword>
<keyword evidence="4 10" id="KW-0297">G-protein coupled receptor</keyword>
<evidence type="ECO:0000313" key="13">
    <source>
        <dbReference type="EMBL" id="KAJ8265817.1"/>
    </source>
</evidence>
<evidence type="ECO:0000256" key="4">
    <source>
        <dbReference type="ARBA" id="ARBA00023040"/>
    </source>
</evidence>
<keyword evidence="9 10" id="KW-0807">Transducer</keyword>
<dbReference type="GO" id="GO:0019957">
    <property type="term" value="F:C-C chemokine binding"/>
    <property type="evidence" value="ECO:0007669"/>
    <property type="project" value="TreeGrafter"/>
</dbReference>
<dbReference type="PANTHER" id="PTHR10489:SF954">
    <property type="entry name" value="G PROTEIN-COUPLED RECEPTOR 25"/>
    <property type="match status" value="1"/>
</dbReference>